<proteinExistence type="predicted"/>
<evidence type="ECO:0000313" key="1">
    <source>
        <dbReference type="EMBL" id="KMT64030.1"/>
    </source>
</evidence>
<dbReference type="AlphaFoldDB" id="A0A0J8GML4"/>
<organism evidence="1 2">
    <name type="scientific">Catenovulum maritimum</name>
    <dbReference type="NCBI Taxonomy" id="1513271"/>
    <lineage>
        <taxon>Bacteria</taxon>
        <taxon>Pseudomonadati</taxon>
        <taxon>Pseudomonadota</taxon>
        <taxon>Gammaproteobacteria</taxon>
        <taxon>Alteromonadales</taxon>
        <taxon>Alteromonadaceae</taxon>
        <taxon>Catenovulum</taxon>
    </lineage>
</organism>
<protein>
    <submittedName>
        <fullName evidence="1">Uncharacterized protein</fullName>
    </submittedName>
</protein>
<comment type="caution">
    <text evidence="1">The sequence shown here is derived from an EMBL/GenBank/DDBJ whole genome shotgun (WGS) entry which is preliminary data.</text>
</comment>
<accession>A0A0J8GML4</accession>
<gene>
    <name evidence="1" type="ORF">XM47_16705</name>
</gene>
<name>A0A0J8GML4_9ALTE</name>
<reference evidence="1 2" key="1">
    <citation type="submission" date="2015-04" db="EMBL/GenBank/DDBJ databases">
        <title>Draft Genome Sequence of the Novel Agar-Digesting Marine Bacterium Q1.</title>
        <authorList>
            <person name="Li Y."/>
            <person name="Li D."/>
            <person name="Chen G."/>
            <person name="Du Z."/>
        </authorList>
    </citation>
    <scope>NUCLEOTIDE SEQUENCE [LARGE SCALE GENOMIC DNA]</scope>
    <source>
        <strain evidence="1 2">Q1</strain>
    </source>
</reference>
<dbReference type="STRING" id="1513271.XM47_16705"/>
<evidence type="ECO:0000313" key="2">
    <source>
        <dbReference type="Proteomes" id="UP000037600"/>
    </source>
</evidence>
<keyword evidence="2" id="KW-1185">Reference proteome</keyword>
<dbReference type="Proteomes" id="UP000037600">
    <property type="component" value="Unassembled WGS sequence"/>
</dbReference>
<dbReference type="EMBL" id="LAZL01000034">
    <property type="protein sequence ID" value="KMT64030.1"/>
    <property type="molecule type" value="Genomic_DNA"/>
</dbReference>
<sequence length="147" mass="17507">MVKLYVFTIRLYALDQKLVWSCTAMLKKLLIWTIVFAVSVHLWKHPEFQQYKEYMTDKIWFLAAESTNTKINAKTSMYFEKMQFWMENFTTAEKDLISELSQKPANFHSFISNYCQSKTDYHPVLSKQNLKLACKKALELKSLIERK</sequence>